<evidence type="ECO:0000313" key="2">
    <source>
        <dbReference type="EMBL" id="PFG73484.1"/>
    </source>
</evidence>
<dbReference type="AlphaFoldDB" id="A0A2A9HBZ6"/>
<dbReference type="EMBL" id="PDJQ01000001">
    <property type="protein sequence ID" value="PFG73484.1"/>
    <property type="molecule type" value="Genomic_DNA"/>
</dbReference>
<dbReference type="Gene3D" id="3.20.20.80">
    <property type="entry name" value="Glycosidases"/>
    <property type="match status" value="1"/>
</dbReference>
<reference evidence="2 3" key="1">
    <citation type="submission" date="2017-09" db="EMBL/GenBank/DDBJ databases">
        <title>Sequencing the genomes of two abundant thermophiles in Great Basin hot springs: Thermocrinis jamiesonii and novel Chloroflexi Thermoflexus hugenholtzii.</title>
        <authorList>
            <person name="Hedlund B."/>
        </authorList>
    </citation>
    <scope>NUCLEOTIDE SEQUENCE [LARGE SCALE GENOMIC DNA]</scope>
    <source>
        <strain evidence="2 3">G233</strain>
    </source>
</reference>
<dbReference type="InterPro" id="IPR017853">
    <property type="entry name" value="GH"/>
</dbReference>
<gene>
    <name evidence="2" type="ORF">A9A59_0682</name>
</gene>
<evidence type="ECO:0000256" key="1">
    <source>
        <dbReference type="SAM" id="MobiDB-lite"/>
    </source>
</evidence>
<sequence length="386" mass="42346">MRRSSWVPASWIVAALLALTGLAFTGCRTEGAEDTGAPEAGPAGPGPTVVRPEPAGEPRTVLLGFSSLPAELTSESYIQAFATAAQYADLLLIQRTPPWAEFLPGGTISNATAETTRLETALLKQYSNLRLYYAIDPTDGAVQRSRLANLPSSVDVQAGFEDPGVRAAFVAYAAYIAKNYKPAYMALGLEINMTYERAPRQFEAFATLYDEAYAVVKGNSPGTKVFPTWQLEDLEGTFGQVHPPRWELIERFRGRMDVLAVSTYPFLGEVRSVADIREDYYRQLRTRWDGEILVAETGYPSAPVEGREAVGTEAEQKAYLQRVLTEAEALGFSGVVWFAALDPAFATTGPAVAFKDIGLRRSDGSNKQAWALWEEWARRPLADGRR</sequence>
<keyword evidence="3" id="KW-1185">Reference proteome</keyword>
<organism evidence="2 3">
    <name type="scientific">Tepidiforma thermophila (strain KCTC 52669 / CGMCC 1.13589 / G233)</name>
    <dbReference type="NCBI Taxonomy" id="2761530"/>
    <lineage>
        <taxon>Bacteria</taxon>
        <taxon>Bacillati</taxon>
        <taxon>Chloroflexota</taxon>
        <taxon>Tepidiformia</taxon>
        <taxon>Tepidiformales</taxon>
        <taxon>Tepidiformaceae</taxon>
        <taxon>Tepidiforma</taxon>
    </lineage>
</organism>
<dbReference type="SUPFAM" id="SSF51445">
    <property type="entry name" value="(Trans)glycosidases"/>
    <property type="match status" value="1"/>
</dbReference>
<accession>A0A2A9HBZ6</accession>
<proteinExistence type="predicted"/>
<evidence type="ECO:0008006" key="4">
    <source>
        <dbReference type="Google" id="ProtNLM"/>
    </source>
</evidence>
<feature type="region of interest" description="Disordered" evidence="1">
    <location>
        <begin position="30"/>
        <end position="56"/>
    </location>
</feature>
<dbReference type="Proteomes" id="UP000223071">
    <property type="component" value="Unassembled WGS sequence"/>
</dbReference>
<feature type="compositionally biased region" description="Low complexity" evidence="1">
    <location>
        <begin position="34"/>
        <end position="48"/>
    </location>
</feature>
<protein>
    <recommendedName>
        <fullName evidence="4">Arabinogalactan endo-beta-1,4-galactanase</fullName>
    </recommendedName>
</protein>
<name>A0A2A9HBZ6_TEPT2</name>
<evidence type="ECO:0000313" key="3">
    <source>
        <dbReference type="Proteomes" id="UP000223071"/>
    </source>
</evidence>
<comment type="caution">
    <text evidence="2">The sequence shown here is derived from an EMBL/GenBank/DDBJ whole genome shotgun (WGS) entry which is preliminary data.</text>
</comment>
<dbReference type="PROSITE" id="PS51257">
    <property type="entry name" value="PROKAR_LIPOPROTEIN"/>
    <property type="match status" value="1"/>
</dbReference>